<feature type="chain" id="PRO_5011307375" evidence="2">
    <location>
        <begin position="24"/>
        <end position="324"/>
    </location>
</feature>
<feature type="compositionally biased region" description="Polar residues" evidence="1">
    <location>
        <begin position="314"/>
        <end position="324"/>
    </location>
</feature>
<accession>A0A221SZ70</accession>
<dbReference type="KEGG" id="dfc:DFI_01760"/>
<evidence type="ECO:0000313" key="5">
    <source>
        <dbReference type="Proteomes" id="UP000259030"/>
    </source>
</evidence>
<sequence length="324" mass="34553">MGRLVLGVSLTLGALSPAVWVQAQVAAPPTEQPEAEPSEPASDAEPAGEERPPSLSLVRKGKDDKDREILIQRTSASAETGVFALCGPQEDEPENAPSVAVFSETGPEGVRITIDKNVIRVPLAVVTQRTRENGEAGDGRVEASAGTARFLDEVPEGAKERLARCAVEVSPKPAPDTVFVTQGKTQLRGQKLVYDETDGVARIDGPITFARENGEDSLSGKSDRIDVNVDEEKTVLIGNVELRSKGGRVSRAARVEYDDTANLARLYGTPEQPAESVLGKDVFRAGVILYYLDRNEVYSVKPEGGTITGEFQDGESSPATPSTP</sequence>
<feature type="region of interest" description="Disordered" evidence="1">
    <location>
        <begin position="302"/>
        <end position="324"/>
    </location>
</feature>
<dbReference type="STRING" id="317577.GCA_000419625_00793"/>
<dbReference type="Pfam" id="PF03968">
    <property type="entry name" value="LptD_N"/>
    <property type="match status" value="1"/>
</dbReference>
<keyword evidence="2" id="KW-0732">Signal</keyword>
<dbReference type="InterPro" id="IPR005653">
    <property type="entry name" value="OstA-like_N"/>
</dbReference>
<evidence type="ECO:0000259" key="3">
    <source>
        <dbReference type="Pfam" id="PF03968"/>
    </source>
</evidence>
<dbReference type="AlphaFoldDB" id="A0A221SZ70"/>
<evidence type="ECO:0000256" key="1">
    <source>
        <dbReference type="SAM" id="MobiDB-lite"/>
    </source>
</evidence>
<feature type="signal peptide" evidence="2">
    <location>
        <begin position="1"/>
        <end position="23"/>
    </location>
</feature>
<evidence type="ECO:0000256" key="2">
    <source>
        <dbReference type="SAM" id="SignalP"/>
    </source>
</evidence>
<organism evidence="4 5">
    <name type="scientific">Deinococcus ficus</name>
    <dbReference type="NCBI Taxonomy" id="317577"/>
    <lineage>
        <taxon>Bacteria</taxon>
        <taxon>Thermotogati</taxon>
        <taxon>Deinococcota</taxon>
        <taxon>Deinococci</taxon>
        <taxon>Deinococcales</taxon>
        <taxon>Deinococcaceae</taxon>
        <taxon>Deinococcus</taxon>
    </lineage>
</organism>
<dbReference type="Gene3D" id="2.60.450.10">
    <property type="entry name" value="Lipopolysaccharide (LPS) transport protein A like domain"/>
    <property type="match status" value="1"/>
</dbReference>
<protein>
    <submittedName>
        <fullName evidence="4">OstA family protein</fullName>
    </submittedName>
</protein>
<name>A0A221SZ70_9DEIO</name>
<gene>
    <name evidence="4" type="ORF">DFI_01760</name>
</gene>
<evidence type="ECO:0000313" key="4">
    <source>
        <dbReference type="EMBL" id="ASN81943.1"/>
    </source>
</evidence>
<feature type="domain" description="Organic solvent tolerance-like N-terminal" evidence="3">
    <location>
        <begin position="178"/>
        <end position="260"/>
    </location>
</feature>
<dbReference type="Proteomes" id="UP000259030">
    <property type="component" value="Chromosome"/>
</dbReference>
<dbReference type="EMBL" id="CP021081">
    <property type="protein sequence ID" value="ASN81943.1"/>
    <property type="molecule type" value="Genomic_DNA"/>
</dbReference>
<feature type="region of interest" description="Disordered" evidence="1">
    <location>
        <begin position="25"/>
        <end position="66"/>
    </location>
</feature>
<keyword evidence="5" id="KW-1185">Reference proteome</keyword>
<proteinExistence type="predicted"/>
<reference evidence="4 5" key="1">
    <citation type="submission" date="2017-05" db="EMBL/GenBank/DDBJ databases">
        <title>The complete genome sequence of Deinococcus ficus isolated from the rhizosphere of the Ficus religiosa L. in Taiwan.</title>
        <authorList>
            <person name="Wu K.-M."/>
            <person name="Liao T.-L."/>
            <person name="Liu Y.-M."/>
            <person name="Young C.-C."/>
            <person name="Tsai S.-F."/>
        </authorList>
    </citation>
    <scope>NUCLEOTIDE SEQUENCE [LARGE SCALE GENOMIC DNA]</scope>
    <source>
        <strain evidence="4 5">CC-FR2-10</strain>
    </source>
</reference>